<dbReference type="PROSITE" id="PS50052">
    <property type="entry name" value="GUANYLATE_KINASE_2"/>
    <property type="match status" value="1"/>
</dbReference>
<dbReference type="AlphaFoldDB" id="A0A7S0CNM3"/>
<evidence type="ECO:0000256" key="1">
    <source>
        <dbReference type="ARBA" id="ARBA00005790"/>
    </source>
</evidence>
<dbReference type="SMART" id="SM00072">
    <property type="entry name" value="GuKc"/>
    <property type="match status" value="1"/>
</dbReference>
<dbReference type="PANTHER" id="PTHR23117:SF13">
    <property type="entry name" value="GUANYLATE KINASE"/>
    <property type="match status" value="1"/>
</dbReference>
<organism evidence="5">
    <name type="scientific">Proboscia inermis</name>
    <dbReference type="NCBI Taxonomy" id="420281"/>
    <lineage>
        <taxon>Eukaryota</taxon>
        <taxon>Sar</taxon>
        <taxon>Stramenopiles</taxon>
        <taxon>Ochrophyta</taxon>
        <taxon>Bacillariophyta</taxon>
        <taxon>Coscinodiscophyceae</taxon>
        <taxon>Rhizosoleniophycidae</taxon>
        <taxon>Rhizosoleniales</taxon>
        <taxon>Rhizosoleniaceae</taxon>
        <taxon>Proboscia</taxon>
    </lineage>
</organism>
<reference evidence="5" key="1">
    <citation type="submission" date="2021-01" db="EMBL/GenBank/DDBJ databases">
        <authorList>
            <person name="Corre E."/>
            <person name="Pelletier E."/>
            <person name="Niang G."/>
            <person name="Scheremetjew M."/>
            <person name="Finn R."/>
            <person name="Kale V."/>
            <person name="Holt S."/>
            <person name="Cochrane G."/>
            <person name="Meng A."/>
            <person name="Brown T."/>
            <person name="Cohen L."/>
        </authorList>
    </citation>
    <scope>NUCLEOTIDE SEQUENCE</scope>
    <source>
        <strain evidence="5">CCAP1064/1</strain>
    </source>
</reference>
<dbReference type="InterPro" id="IPR027417">
    <property type="entry name" value="P-loop_NTPase"/>
</dbReference>
<gene>
    <name evidence="5" type="ORF">PINE0816_LOCUS23825</name>
</gene>
<keyword evidence="3" id="KW-0418">Kinase</keyword>
<comment type="similarity">
    <text evidence="1">Belongs to the guanylate kinase family.</text>
</comment>
<dbReference type="GO" id="GO:0004385">
    <property type="term" value="F:GMP kinase activity"/>
    <property type="evidence" value="ECO:0007669"/>
    <property type="project" value="TreeGrafter"/>
</dbReference>
<dbReference type="PANTHER" id="PTHR23117">
    <property type="entry name" value="GUANYLATE KINASE-RELATED"/>
    <property type="match status" value="1"/>
</dbReference>
<protein>
    <recommendedName>
        <fullName evidence="4">Guanylate kinase-like domain-containing protein</fullName>
    </recommendedName>
</protein>
<dbReference type="InterPro" id="IPR008145">
    <property type="entry name" value="GK/Ca_channel_bsu"/>
</dbReference>
<evidence type="ECO:0000256" key="2">
    <source>
        <dbReference type="ARBA" id="ARBA00022679"/>
    </source>
</evidence>
<proteinExistence type="inferred from homology"/>
<evidence type="ECO:0000259" key="4">
    <source>
        <dbReference type="PROSITE" id="PS50052"/>
    </source>
</evidence>
<feature type="domain" description="Guanylate kinase-like" evidence="4">
    <location>
        <begin position="1"/>
        <end position="129"/>
    </location>
</feature>
<dbReference type="GO" id="GO:0005829">
    <property type="term" value="C:cytosol"/>
    <property type="evidence" value="ECO:0007669"/>
    <property type="project" value="TreeGrafter"/>
</dbReference>
<dbReference type="Gene3D" id="3.40.50.300">
    <property type="entry name" value="P-loop containing nucleotide triphosphate hydrolases"/>
    <property type="match status" value="1"/>
</dbReference>
<dbReference type="InterPro" id="IPR008144">
    <property type="entry name" value="Guanylate_kin-like_dom"/>
</dbReference>
<dbReference type="SUPFAM" id="SSF52540">
    <property type="entry name" value="P-loop containing nucleoside triphosphate hydrolases"/>
    <property type="match status" value="1"/>
</dbReference>
<evidence type="ECO:0000256" key="3">
    <source>
        <dbReference type="ARBA" id="ARBA00022777"/>
    </source>
</evidence>
<dbReference type="Pfam" id="PF00625">
    <property type="entry name" value="Guanylate_kin"/>
    <property type="match status" value="1"/>
</dbReference>
<name>A0A7S0CNM3_9STRA</name>
<dbReference type="EMBL" id="HBEL01052090">
    <property type="protein sequence ID" value="CAD8427659.1"/>
    <property type="molecule type" value="Transcribed_RNA"/>
</dbReference>
<accession>A0A7S0CNM3</accession>
<keyword evidence="2" id="KW-0808">Transferase</keyword>
<sequence>MRLAIEKGESFIEYAEVHGNIYGTSFEAMKDVEREGKNCLLDIDVQGVQTIKKNHPNLSANYIFVAPPSMEVLQKRLQDRGTETKESLERRTANAAAEMAYGMASGNFDAILVNNDLDVACEDLTNILNKLYNDFRNDTL</sequence>
<evidence type="ECO:0000313" key="5">
    <source>
        <dbReference type="EMBL" id="CAD8427659.1"/>
    </source>
</evidence>